<dbReference type="EMBL" id="JYFN01000034">
    <property type="protein sequence ID" value="KJE21635.1"/>
    <property type="molecule type" value="Genomic_DNA"/>
</dbReference>
<dbReference type="PANTHER" id="PTHR35176:SF6">
    <property type="entry name" value="HEME OXYGENASE HI_0854-RELATED"/>
    <property type="match status" value="1"/>
</dbReference>
<dbReference type="PANTHER" id="PTHR35176">
    <property type="entry name" value="HEME OXYGENASE HI_0854-RELATED"/>
    <property type="match status" value="1"/>
</dbReference>
<dbReference type="RefSeq" id="WP_044886636.1">
    <property type="nucleotide sequence ID" value="NZ_JYFN01000034.1"/>
</dbReference>
<reference evidence="4" key="1">
    <citation type="submission" date="2015-02" db="EMBL/GenBank/DDBJ databases">
        <title>Draft Genome of Frankia sp. CpI1-S.</title>
        <authorList>
            <person name="Oshone R.T."/>
            <person name="Ngom M."/>
            <person name="Ghodhbane-Gtari F."/>
            <person name="Gtari M."/>
            <person name="Morris K."/>
            <person name="Thomas K."/>
            <person name="Sen A."/>
            <person name="Tisa L.S."/>
        </authorList>
    </citation>
    <scope>NUCLEOTIDE SEQUENCE [LARGE SCALE GENOMIC DNA]</scope>
    <source>
        <strain evidence="4">CpI1-S</strain>
    </source>
</reference>
<dbReference type="PATRIC" id="fig|1502723.3.peg.3798"/>
<feature type="domain" description="Pyridoxamine 5'-phosphate oxidase N-terminal" evidence="2">
    <location>
        <begin position="15"/>
        <end position="145"/>
    </location>
</feature>
<evidence type="ECO:0000313" key="4">
    <source>
        <dbReference type="Proteomes" id="UP000032545"/>
    </source>
</evidence>
<gene>
    <name evidence="3" type="ORF">FF36_04092</name>
</gene>
<protein>
    <submittedName>
        <fullName evidence="3">Pyridoxamine 5'-phosphate oxidase</fullName>
    </submittedName>
</protein>
<proteinExistence type="predicted"/>
<dbReference type="GO" id="GO:0070967">
    <property type="term" value="F:coenzyme F420 binding"/>
    <property type="evidence" value="ECO:0007669"/>
    <property type="project" value="TreeGrafter"/>
</dbReference>
<reference evidence="3 4" key="2">
    <citation type="journal article" date="2016" name="Genome Announc.">
        <title>Permanent Draft Genome Sequences for Two Variants of Frankia sp. Strain CpI1, the First Frankia Strain Isolated from Root Nodules of Comptonia peregrina.</title>
        <authorList>
            <person name="Oshone R."/>
            <person name="Hurst S.G.IV."/>
            <person name="Abebe-Akele F."/>
            <person name="Simpson S."/>
            <person name="Morris K."/>
            <person name="Thomas W.K."/>
            <person name="Tisa L.S."/>
        </authorList>
    </citation>
    <scope>NUCLEOTIDE SEQUENCE [LARGE SCALE GENOMIC DNA]</scope>
    <source>
        <strain evidence="4">CpI1-S</strain>
    </source>
</reference>
<dbReference type="AlphaFoldDB" id="A0A0D8BC17"/>
<comment type="caution">
    <text evidence="3">The sequence shown here is derived from an EMBL/GenBank/DDBJ whole genome shotgun (WGS) entry which is preliminary data.</text>
</comment>
<keyword evidence="1" id="KW-0560">Oxidoreductase</keyword>
<evidence type="ECO:0000259" key="2">
    <source>
        <dbReference type="Pfam" id="PF01243"/>
    </source>
</evidence>
<accession>A0A0D8BC17</accession>
<sequence>MQEQRRGRKIAMERAEIDVFLTEERVCRVATAGPDGPHLTPLWFVWDDQALWLWSIVRSQRWTDLTRDPRAAVLVDAGIGYGELRGVELRGRFAPVGEAPRADVPHPELEVPERLFAAKYAGGGTTEPDGRHGWLRLAPEKITSWDFRKL</sequence>
<dbReference type="InterPro" id="IPR052019">
    <property type="entry name" value="F420H2_bilvrd_red/Heme_oxyg"/>
</dbReference>
<dbReference type="InterPro" id="IPR012349">
    <property type="entry name" value="Split_barrel_FMN-bd"/>
</dbReference>
<evidence type="ECO:0000313" key="3">
    <source>
        <dbReference type="EMBL" id="KJE21635.1"/>
    </source>
</evidence>
<evidence type="ECO:0000256" key="1">
    <source>
        <dbReference type="ARBA" id="ARBA00023002"/>
    </source>
</evidence>
<organism evidence="3 4">
    <name type="scientific">Frankia torreyi</name>
    <dbReference type="NCBI Taxonomy" id="1856"/>
    <lineage>
        <taxon>Bacteria</taxon>
        <taxon>Bacillati</taxon>
        <taxon>Actinomycetota</taxon>
        <taxon>Actinomycetes</taxon>
        <taxon>Frankiales</taxon>
        <taxon>Frankiaceae</taxon>
        <taxon>Frankia</taxon>
    </lineage>
</organism>
<dbReference type="OrthoDB" id="162914at2"/>
<dbReference type="SUPFAM" id="SSF50475">
    <property type="entry name" value="FMN-binding split barrel"/>
    <property type="match status" value="1"/>
</dbReference>
<dbReference type="Pfam" id="PF01243">
    <property type="entry name" value="PNPOx_N"/>
    <property type="match status" value="1"/>
</dbReference>
<dbReference type="GO" id="GO:0016627">
    <property type="term" value="F:oxidoreductase activity, acting on the CH-CH group of donors"/>
    <property type="evidence" value="ECO:0007669"/>
    <property type="project" value="TreeGrafter"/>
</dbReference>
<dbReference type="GO" id="GO:0005829">
    <property type="term" value="C:cytosol"/>
    <property type="evidence" value="ECO:0007669"/>
    <property type="project" value="TreeGrafter"/>
</dbReference>
<keyword evidence="4" id="KW-1185">Reference proteome</keyword>
<dbReference type="Proteomes" id="UP000032545">
    <property type="component" value="Unassembled WGS sequence"/>
</dbReference>
<dbReference type="InterPro" id="IPR011576">
    <property type="entry name" value="Pyridox_Oxase_N"/>
</dbReference>
<name>A0A0D8BC17_9ACTN</name>
<dbReference type="Gene3D" id="2.30.110.10">
    <property type="entry name" value="Electron Transport, Fmn-binding Protein, Chain A"/>
    <property type="match status" value="1"/>
</dbReference>